<evidence type="ECO:0008006" key="4">
    <source>
        <dbReference type="Google" id="ProtNLM"/>
    </source>
</evidence>
<keyword evidence="1" id="KW-0732">Signal</keyword>
<gene>
    <name evidence="2" type="ORF">HAX54_003150</name>
</gene>
<feature type="chain" id="PRO_5046740652" description="Secreted protein" evidence="1">
    <location>
        <begin position="22"/>
        <end position="289"/>
    </location>
</feature>
<name>A0ABS8WVN0_DATST</name>
<sequence length="289" mass="31732">MRPLWALLDVAYLLSMRHGYAYVCGDSLHARVQDNILSIDMRLLWRINRCSLFAIYETRLCLCVRRVVAGTGLSKHLVNRPMAAVGITWCSLLAIDETRLCLCVRRLTAGTGLSQRLINIHVAIVGITRCGLLAIDEARLCLCVRHVAASTGLCQRLVNRYAATVGITWCNLLGMGLSQCLVNTHAAVVGSARAKILMCWVFVSTGTSFVLVTSASAARRMVLVFGIRAFVCAMHELCSACVVRLDPFLSSNVLTRMPSQSWGRRKLVLLEVGFLSCLLNAQELSCTIG</sequence>
<keyword evidence="3" id="KW-1185">Reference proteome</keyword>
<comment type="caution">
    <text evidence="2">The sequence shown here is derived from an EMBL/GenBank/DDBJ whole genome shotgun (WGS) entry which is preliminary data.</text>
</comment>
<accession>A0ABS8WVN0</accession>
<protein>
    <recommendedName>
        <fullName evidence="4">Secreted protein</fullName>
    </recommendedName>
</protein>
<feature type="signal peptide" evidence="1">
    <location>
        <begin position="1"/>
        <end position="21"/>
    </location>
</feature>
<dbReference type="EMBL" id="JACEIK010011419">
    <property type="protein sequence ID" value="MCE3215664.1"/>
    <property type="molecule type" value="Genomic_DNA"/>
</dbReference>
<dbReference type="Proteomes" id="UP000823775">
    <property type="component" value="Unassembled WGS sequence"/>
</dbReference>
<proteinExistence type="predicted"/>
<organism evidence="2 3">
    <name type="scientific">Datura stramonium</name>
    <name type="common">Jimsonweed</name>
    <name type="synonym">Common thornapple</name>
    <dbReference type="NCBI Taxonomy" id="4076"/>
    <lineage>
        <taxon>Eukaryota</taxon>
        <taxon>Viridiplantae</taxon>
        <taxon>Streptophyta</taxon>
        <taxon>Embryophyta</taxon>
        <taxon>Tracheophyta</taxon>
        <taxon>Spermatophyta</taxon>
        <taxon>Magnoliopsida</taxon>
        <taxon>eudicotyledons</taxon>
        <taxon>Gunneridae</taxon>
        <taxon>Pentapetalae</taxon>
        <taxon>asterids</taxon>
        <taxon>lamiids</taxon>
        <taxon>Solanales</taxon>
        <taxon>Solanaceae</taxon>
        <taxon>Solanoideae</taxon>
        <taxon>Datureae</taxon>
        <taxon>Datura</taxon>
    </lineage>
</organism>
<evidence type="ECO:0000256" key="1">
    <source>
        <dbReference type="SAM" id="SignalP"/>
    </source>
</evidence>
<evidence type="ECO:0000313" key="2">
    <source>
        <dbReference type="EMBL" id="MCE3215664.1"/>
    </source>
</evidence>
<evidence type="ECO:0000313" key="3">
    <source>
        <dbReference type="Proteomes" id="UP000823775"/>
    </source>
</evidence>
<reference evidence="2 3" key="1">
    <citation type="journal article" date="2021" name="BMC Genomics">
        <title>Datura genome reveals duplications of psychoactive alkaloid biosynthetic genes and high mutation rate following tissue culture.</title>
        <authorList>
            <person name="Rajewski A."/>
            <person name="Carter-House D."/>
            <person name="Stajich J."/>
            <person name="Litt A."/>
        </authorList>
    </citation>
    <scope>NUCLEOTIDE SEQUENCE [LARGE SCALE GENOMIC DNA]</scope>
    <source>
        <strain evidence="2">AR-01</strain>
    </source>
</reference>